<dbReference type="RefSeq" id="WP_086487982.1">
    <property type="nucleotide sequence ID" value="NZ_MSLT01000012.1"/>
</dbReference>
<dbReference type="EMBL" id="MSLT01000012">
    <property type="protein sequence ID" value="OUD14196.1"/>
    <property type="molecule type" value="Genomic_DNA"/>
</dbReference>
<dbReference type="InterPro" id="IPR044527">
    <property type="entry name" value="NrtA/CpmA_ABC-bd_dom"/>
</dbReference>
<keyword evidence="4" id="KW-0997">Cell inner membrane</keyword>
<evidence type="ECO:0000256" key="5">
    <source>
        <dbReference type="ARBA" id="ARBA00023136"/>
    </source>
</evidence>
<dbReference type="AlphaFoldDB" id="A0A251X871"/>
<protein>
    <submittedName>
        <fullName evidence="7">ABC transporter substrate-binding protein</fullName>
    </submittedName>
</protein>
<evidence type="ECO:0000256" key="2">
    <source>
        <dbReference type="ARBA" id="ARBA00022448"/>
    </source>
</evidence>
<dbReference type="CDD" id="cd13553">
    <property type="entry name" value="PBP2_NrtA_CpmA_like"/>
    <property type="match status" value="1"/>
</dbReference>
<evidence type="ECO:0000256" key="6">
    <source>
        <dbReference type="ARBA" id="ARBA00024031"/>
    </source>
</evidence>
<keyword evidence="3" id="KW-1003">Cell membrane</keyword>
<dbReference type="SUPFAM" id="SSF53850">
    <property type="entry name" value="Periplasmic binding protein-like II"/>
    <property type="match status" value="1"/>
</dbReference>
<reference evidence="7 8" key="1">
    <citation type="submission" date="2016-12" db="EMBL/GenBank/DDBJ databases">
        <title>Thioflexothrix psekupsii D3 genome sequencing and assembly.</title>
        <authorList>
            <person name="Fomenkov A."/>
            <person name="Vincze T."/>
            <person name="Grabovich M."/>
            <person name="Anton B.P."/>
            <person name="Dubinina G."/>
            <person name="Orlova M."/>
            <person name="Belousova E."/>
            <person name="Roberts R.J."/>
        </authorList>
    </citation>
    <scope>NUCLEOTIDE SEQUENCE [LARGE SCALE GENOMIC DNA]</scope>
    <source>
        <strain evidence="7">D3</strain>
    </source>
</reference>
<keyword evidence="8" id="KW-1185">Reference proteome</keyword>
<proteinExistence type="inferred from homology"/>
<gene>
    <name evidence="7" type="ORF">TPSD3_07650</name>
</gene>
<dbReference type="OrthoDB" id="9789215at2"/>
<comment type="similarity">
    <text evidence="6">Belongs to the CmpA/NrtA family.</text>
</comment>
<dbReference type="PANTHER" id="PTHR30024">
    <property type="entry name" value="ALIPHATIC SULFONATES-BINDING PROTEIN-RELATED"/>
    <property type="match status" value="1"/>
</dbReference>
<name>A0A251X871_9GAMM</name>
<dbReference type="InterPro" id="IPR006311">
    <property type="entry name" value="TAT_signal"/>
</dbReference>
<comment type="caution">
    <text evidence="7">The sequence shown here is derived from an EMBL/GenBank/DDBJ whole genome shotgun (WGS) entry which is preliminary data.</text>
</comment>
<sequence length="408" mass="45796">MKNNLLQDSTRRHFLREALTVGGLGLSGLMTSPLLANTLDNTSKTEPVVKIGYLPIADATALLLAETQGYLQEEGLEVAVPERVNSWTALVRGFFSGRYNVVHFLNPIPIWLRYHFNVPVKIVAWAHTNGSGVVTAPHLNARTFTDLGGKQVGVPYWFSMHNMVLQMGLRHAGLTPVIRPAKAAVAAHEVNLRLLPPSLMVWALQAGNLDAYIVAEPHNASGEIQAGARLLRFTGDIWRNHPCCVVCMDERDTKAYPQWAQKVVNAMVRAQIFAQNNKADIPRILSQEGRNYLPVPTDLLDKAINHYSEDETYLKTGAIRHHDWGSGRIDFAPWPYPSATRLIVDNLKQTLMGHADTRFLQQLDSEFVINDLVDYDFVRTAMQRYSGWEDAPGIDYANPFEREEMIVF</sequence>
<dbReference type="PROSITE" id="PS51318">
    <property type="entry name" value="TAT"/>
    <property type="match status" value="1"/>
</dbReference>
<evidence type="ECO:0000256" key="4">
    <source>
        <dbReference type="ARBA" id="ARBA00022519"/>
    </source>
</evidence>
<accession>A0A251X871</accession>
<comment type="subcellular location">
    <subcellularLocation>
        <location evidence="1">Endomembrane system</location>
    </subcellularLocation>
</comment>
<dbReference type="PANTHER" id="PTHR30024:SF43">
    <property type="entry name" value="BLL4572 PROTEIN"/>
    <property type="match status" value="1"/>
</dbReference>
<dbReference type="Pfam" id="PF13379">
    <property type="entry name" value="NMT1_2"/>
    <property type="match status" value="1"/>
</dbReference>
<evidence type="ECO:0000256" key="3">
    <source>
        <dbReference type="ARBA" id="ARBA00022475"/>
    </source>
</evidence>
<dbReference type="Gene3D" id="3.40.190.10">
    <property type="entry name" value="Periplasmic binding protein-like II"/>
    <property type="match status" value="2"/>
</dbReference>
<evidence type="ECO:0000313" key="8">
    <source>
        <dbReference type="Proteomes" id="UP000194798"/>
    </source>
</evidence>
<evidence type="ECO:0000313" key="7">
    <source>
        <dbReference type="EMBL" id="OUD14196.1"/>
    </source>
</evidence>
<dbReference type="Proteomes" id="UP000194798">
    <property type="component" value="Unassembled WGS sequence"/>
</dbReference>
<evidence type="ECO:0000256" key="1">
    <source>
        <dbReference type="ARBA" id="ARBA00004308"/>
    </source>
</evidence>
<organism evidence="7 8">
    <name type="scientific">Thioflexithrix psekupsensis</name>
    <dbReference type="NCBI Taxonomy" id="1570016"/>
    <lineage>
        <taxon>Bacteria</taxon>
        <taxon>Pseudomonadati</taxon>
        <taxon>Pseudomonadota</taxon>
        <taxon>Gammaproteobacteria</taxon>
        <taxon>Thiotrichales</taxon>
        <taxon>Thioflexithrix</taxon>
    </lineage>
</organism>
<dbReference type="GO" id="GO:0012505">
    <property type="term" value="C:endomembrane system"/>
    <property type="evidence" value="ECO:0007669"/>
    <property type="project" value="UniProtKB-SubCell"/>
</dbReference>
<keyword evidence="5" id="KW-0472">Membrane</keyword>
<keyword evidence="2" id="KW-0813">Transport</keyword>